<accession>A0A0A1M516</accession>
<keyword evidence="8" id="KW-1185">Reference proteome</keyword>
<dbReference type="Pfam" id="PF02384">
    <property type="entry name" value="N6_Mtase"/>
    <property type="match status" value="1"/>
</dbReference>
<dbReference type="STRING" id="545501.BN997_00173"/>
<proteinExistence type="inferred from homology"/>
<protein>
    <submittedName>
        <fullName evidence="7">EcoKI restriction-modification system protein HsdS</fullName>
    </submittedName>
</protein>
<gene>
    <name evidence="7" type="ORF">BN997_00173</name>
</gene>
<dbReference type="Pfam" id="PF01420">
    <property type="entry name" value="Methylase_S"/>
    <property type="match status" value="1"/>
</dbReference>
<comment type="similarity">
    <text evidence="1">Belongs to the type-I restriction system S methylase family.</text>
</comment>
<dbReference type="GO" id="GO:0009307">
    <property type="term" value="P:DNA restriction-modification system"/>
    <property type="evidence" value="ECO:0007669"/>
    <property type="project" value="UniProtKB-KW"/>
</dbReference>
<evidence type="ECO:0000313" key="8">
    <source>
        <dbReference type="Proteomes" id="UP000040453"/>
    </source>
</evidence>
<dbReference type="GO" id="GO:0003677">
    <property type="term" value="F:DNA binding"/>
    <property type="evidence" value="ECO:0007669"/>
    <property type="project" value="UniProtKB-KW"/>
</dbReference>
<reference evidence="7 8" key="1">
    <citation type="submission" date="2014-11" db="EMBL/GenBank/DDBJ databases">
        <authorList>
            <person name="Urmite Genomes Urmite Genomes"/>
        </authorList>
    </citation>
    <scope>NUCLEOTIDE SEQUENCE [LARGE SCALE GENOMIC DNA]</scope>
    <source>
        <strain evidence="7 8">Oc5</strain>
    </source>
</reference>
<evidence type="ECO:0000256" key="4">
    <source>
        <dbReference type="SAM" id="Coils"/>
    </source>
</evidence>
<dbReference type="InterPro" id="IPR044946">
    <property type="entry name" value="Restrct_endonuc_typeI_TRD_sf"/>
</dbReference>
<dbReference type="EMBL" id="CDGG01000001">
    <property type="protein sequence ID" value="CEI80370.1"/>
    <property type="molecule type" value="Genomic_DNA"/>
</dbReference>
<dbReference type="Gene3D" id="3.40.50.150">
    <property type="entry name" value="Vaccinia Virus protein VP39"/>
    <property type="match status" value="1"/>
</dbReference>
<evidence type="ECO:0000256" key="2">
    <source>
        <dbReference type="ARBA" id="ARBA00022747"/>
    </source>
</evidence>
<keyword evidence="2" id="KW-0680">Restriction system</keyword>
<dbReference type="SUPFAM" id="SSF116734">
    <property type="entry name" value="DNA methylase specificity domain"/>
    <property type="match status" value="1"/>
</dbReference>
<dbReference type="Gene3D" id="3.90.220.20">
    <property type="entry name" value="DNA methylase specificity domains"/>
    <property type="match status" value="1"/>
</dbReference>
<dbReference type="PANTHER" id="PTHR30408">
    <property type="entry name" value="TYPE-1 RESTRICTION ENZYME ECOKI SPECIFICITY PROTEIN"/>
    <property type="match status" value="1"/>
</dbReference>
<dbReference type="RefSeq" id="WP_042528794.1">
    <property type="nucleotide sequence ID" value="NZ_CDGG01000001.1"/>
</dbReference>
<sequence>MKSDLKHIIEQTKKVDTKSNYISLIVMLPILGSEELRKVGIADNTLEKLINKIKELPIHEQSQMYLIKELKTVVDTIQLQNFINILLRMAKLCEEFDPSKIIDEYLGSIKGGKTLIRPTTQQNDIVRNYLNLSKKHIIFSGEVGIGDEMISLIEKQADIAVYAQDKFSANFVIAELRLMLKENIQKNMDPRSILMEGIIQHQADFVYNTPHFEVRFTDEEYKAMKKDKQNRYSYFGTTGKSHPEWSPVIASLHALNDTGKGAFYLPLSALTRSVSDKKIRERLIESDIIEAIVEFPKRLWTPQTSISTALVLINKNKTNKRRGLIQLINATKLGENSRVGTKLRPNEVEFLNHIIISGEEKKGVSTMLSISDIQEANLLPSSYIMDTTVAMRGYGELEIKLNELETVETVELQKIAQIYRGYNALPKTQANDGNFALVKIADIQGDRINGNDLTRYQVEGRTKVENYRMEQNDIVLSIRGQLKIAIFTSDREDVLLSQNFVGIRCSKQYDSEFIALYLQSPPIQFLLQSKMVGTTVVNLPIKDVKNVPIPIISIEKQRSIVQEYKHIEEGLQEQIKQLEEKRITNKTKAFTEMGLGKTFTKIMN</sequence>
<name>A0A0A1M516_9BACI</name>
<dbReference type="Proteomes" id="UP000040453">
    <property type="component" value="Unassembled WGS sequence"/>
</dbReference>
<dbReference type="InterPro" id="IPR052021">
    <property type="entry name" value="Type-I_RS_S_subunit"/>
</dbReference>
<dbReference type="InterPro" id="IPR029063">
    <property type="entry name" value="SAM-dependent_MTases_sf"/>
</dbReference>
<feature type="domain" description="DNA methylase adenine-specific" evidence="6">
    <location>
        <begin position="154"/>
        <end position="382"/>
    </location>
</feature>
<dbReference type="PANTHER" id="PTHR30408:SF12">
    <property type="entry name" value="TYPE I RESTRICTION ENZYME MJAVIII SPECIFICITY SUBUNIT"/>
    <property type="match status" value="1"/>
</dbReference>
<evidence type="ECO:0000259" key="5">
    <source>
        <dbReference type="Pfam" id="PF01420"/>
    </source>
</evidence>
<dbReference type="InterPro" id="IPR000055">
    <property type="entry name" value="Restrct_endonuc_typeI_TRD"/>
</dbReference>
<dbReference type="SUPFAM" id="SSF53335">
    <property type="entry name" value="S-adenosyl-L-methionine-dependent methyltransferases"/>
    <property type="match status" value="1"/>
</dbReference>
<organism evidence="7 8">
    <name type="scientific">Oceanobacillus oncorhynchi</name>
    <dbReference type="NCBI Taxonomy" id="545501"/>
    <lineage>
        <taxon>Bacteria</taxon>
        <taxon>Bacillati</taxon>
        <taxon>Bacillota</taxon>
        <taxon>Bacilli</taxon>
        <taxon>Bacillales</taxon>
        <taxon>Bacillaceae</taxon>
        <taxon>Oceanobacillus</taxon>
    </lineage>
</organism>
<feature type="domain" description="Type I restriction modification DNA specificity" evidence="5">
    <location>
        <begin position="405"/>
        <end position="577"/>
    </location>
</feature>
<evidence type="ECO:0000313" key="7">
    <source>
        <dbReference type="EMBL" id="CEI80370.1"/>
    </source>
</evidence>
<keyword evidence="3" id="KW-0238">DNA-binding</keyword>
<evidence type="ECO:0000259" key="6">
    <source>
        <dbReference type="Pfam" id="PF02384"/>
    </source>
</evidence>
<dbReference type="AlphaFoldDB" id="A0A0A1M516"/>
<dbReference type="InterPro" id="IPR003356">
    <property type="entry name" value="DNA_methylase_A-5"/>
</dbReference>
<keyword evidence="4" id="KW-0175">Coiled coil</keyword>
<evidence type="ECO:0000256" key="3">
    <source>
        <dbReference type="ARBA" id="ARBA00023125"/>
    </source>
</evidence>
<evidence type="ECO:0000256" key="1">
    <source>
        <dbReference type="ARBA" id="ARBA00010923"/>
    </source>
</evidence>
<dbReference type="GO" id="GO:0008170">
    <property type="term" value="F:N-methyltransferase activity"/>
    <property type="evidence" value="ECO:0007669"/>
    <property type="project" value="InterPro"/>
</dbReference>
<feature type="coiled-coil region" evidence="4">
    <location>
        <begin position="561"/>
        <end position="588"/>
    </location>
</feature>